<evidence type="ECO:0000259" key="2">
    <source>
        <dbReference type="Pfam" id="PF03413"/>
    </source>
</evidence>
<organism evidence="5 6">
    <name type="scientific">Defluviitalea raffinosedens</name>
    <dbReference type="NCBI Taxonomy" id="1450156"/>
    <lineage>
        <taxon>Bacteria</taxon>
        <taxon>Bacillati</taxon>
        <taxon>Bacillota</taxon>
        <taxon>Clostridia</taxon>
        <taxon>Lachnospirales</taxon>
        <taxon>Defluviitaleaceae</taxon>
        <taxon>Defluviitalea</taxon>
    </lineage>
</organism>
<dbReference type="EMBL" id="WSLF01000002">
    <property type="protein sequence ID" value="KAE9636086.1"/>
    <property type="molecule type" value="Genomic_DNA"/>
</dbReference>
<feature type="domain" description="PepSY" evidence="2">
    <location>
        <begin position="397"/>
        <end position="457"/>
    </location>
</feature>
<reference evidence="5 6" key="1">
    <citation type="submission" date="2019-12" db="EMBL/GenBank/DDBJ databases">
        <title>Defluviitalea raffinosedens, isolated from a biogas fermenter, genome sequencing and characterization.</title>
        <authorList>
            <person name="Rettenmaier R."/>
            <person name="Schneider M."/>
            <person name="Neuhaus K."/>
            <person name="Liebl W."/>
            <person name="Zverlov V."/>
        </authorList>
    </citation>
    <scope>NUCLEOTIDE SEQUENCE [LARGE SCALE GENOMIC DNA]</scope>
    <source>
        <strain evidence="5 6">249c-K6</strain>
    </source>
</reference>
<evidence type="ECO:0000259" key="4">
    <source>
        <dbReference type="Pfam" id="PF20769"/>
    </source>
</evidence>
<proteinExistence type="predicted"/>
<dbReference type="NCBIfam" id="TIGR02889">
    <property type="entry name" value="spore_YpeB"/>
    <property type="match status" value="1"/>
</dbReference>
<dbReference type="InterPro" id="IPR048402">
    <property type="entry name" value="YpeB_N"/>
</dbReference>
<evidence type="ECO:0000313" key="5">
    <source>
        <dbReference type="EMBL" id="KAE9636086.1"/>
    </source>
</evidence>
<keyword evidence="1" id="KW-0812">Transmembrane</keyword>
<keyword evidence="6" id="KW-1185">Reference proteome</keyword>
<dbReference type="InterPro" id="IPR014239">
    <property type="entry name" value="YpeB_PepSY1-2"/>
</dbReference>
<gene>
    <name evidence="5" type="primary">ypeB</name>
    <name evidence="5" type="ORF">GND95_02870</name>
</gene>
<dbReference type="OrthoDB" id="2372097at2"/>
<dbReference type="AlphaFoldDB" id="A0A7C8HFM7"/>
<keyword evidence="1" id="KW-1133">Transmembrane helix</keyword>
<feature type="domain" description="Sporulation protein YpeB N-terminal" evidence="4">
    <location>
        <begin position="42"/>
        <end position="175"/>
    </location>
</feature>
<feature type="transmembrane region" description="Helical" evidence="1">
    <location>
        <begin position="20"/>
        <end position="39"/>
    </location>
</feature>
<evidence type="ECO:0000256" key="1">
    <source>
        <dbReference type="SAM" id="Phobius"/>
    </source>
</evidence>
<dbReference type="Pfam" id="PF20769">
    <property type="entry name" value="YPEB_N"/>
    <property type="match status" value="1"/>
</dbReference>
<dbReference type="RefSeq" id="WP_158739340.1">
    <property type="nucleotide sequence ID" value="NZ_WSLF01000002.1"/>
</dbReference>
<dbReference type="Pfam" id="PF03413">
    <property type="entry name" value="PepSY"/>
    <property type="match status" value="1"/>
</dbReference>
<dbReference type="InterPro" id="IPR025711">
    <property type="entry name" value="PepSY"/>
</dbReference>
<accession>A0A7C8HFM7</accession>
<evidence type="ECO:0000313" key="6">
    <source>
        <dbReference type="Proteomes" id="UP000483018"/>
    </source>
</evidence>
<keyword evidence="1" id="KW-0472">Membrane</keyword>
<name>A0A7C8HFM7_9FIRM</name>
<feature type="domain" description="Sporulation protein YpeB PepSY1 and PepSY2" evidence="3">
    <location>
        <begin position="194"/>
        <end position="394"/>
    </location>
</feature>
<comment type="caution">
    <text evidence="5">The sequence shown here is derived from an EMBL/GenBank/DDBJ whole genome shotgun (WGS) entry which is preliminary data.</text>
</comment>
<sequence>MEEKNNKLYDWKKRLSSVHMYSITMVALALALGFGIYQYKQKLNYRQYLQNRFQQAFYEATTYVDNVDNLLAKIKLTKEPQQSAPIFAQIWKEAAAAQENLGELPYQHASVSSALKFLSQLSDFSFSMTNKAIDGLQLDEEDWEKVSRLQMYAQTLAKELNDIKKDINDGKRIDWEEVEKGGEEKLGKEGATKITGSLSEVSKQFQDMPQLIYDGPFSDHIERMEPRMIRDKKKITKEEGKKVVEKFIGKDKIASVKLTGETDTKAEHTIPVYSYEVVLKDQEDPTIAIDVTQQGGMILWMLNYTDKEKTGKELTLDEARKKAEKFLEERNYPNMKASYYEKVDSTVVINFAPVEDHVIMYPDLIKVKVSMDDGEIIGFESLGYIMMHHDRKLPEIKLTEEEAREKIKQDFKIKKVNLAVIPLESKREVLCYEFKGEYENNPFIVYINVESGKQEKILQIIQNKDSVLTQ</sequence>
<protein>
    <submittedName>
        <fullName evidence="5">Germination protein YpeB</fullName>
    </submittedName>
</protein>
<evidence type="ECO:0000259" key="3">
    <source>
        <dbReference type="Pfam" id="PF14620"/>
    </source>
</evidence>
<dbReference type="Pfam" id="PF14620">
    <property type="entry name" value="YPEB_PepSY1-2"/>
    <property type="match status" value="1"/>
</dbReference>
<dbReference type="Proteomes" id="UP000483018">
    <property type="component" value="Unassembled WGS sequence"/>
</dbReference>
<dbReference type="GO" id="GO:0009847">
    <property type="term" value="P:spore germination"/>
    <property type="evidence" value="ECO:0007669"/>
    <property type="project" value="InterPro"/>
</dbReference>